<comment type="caution">
    <text evidence="2">The sequence shown here is derived from an EMBL/GenBank/DDBJ whole genome shotgun (WGS) entry which is preliminary data.</text>
</comment>
<organism evidence="2 3">
    <name type="scientific">Prorocentrum cordatum</name>
    <dbReference type="NCBI Taxonomy" id="2364126"/>
    <lineage>
        <taxon>Eukaryota</taxon>
        <taxon>Sar</taxon>
        <taxon>Alveolata</taxon>
        <taxon>Dinophyceae</taxon>
        <taxon>Prorocentrales</taxon>
        <taxon>Prorocentraceae</taxon>
        <taxon>Prorocentrum</taxon>
    </lineage>
</organism>
<reference evidence="2" key="1">
    <citation type="submission" date="2023-10" db="EMBL/GenBank/DDBJ databases">
        <authorList>
            <person name="Chen Y."/>
            <person name="Shah S."/>
            <person name="Dougan E. K."/>
            <person name="Thang M."/>
            <person name="Chan C."/>
        </authorList>
    </citation>
    <scope>NUCLEOTIDE SEQUENCE [LARGE SCALE GENOMIC DNA]</scope>
</reference>
<name>A0ABN9Y528_9DINO</name>
<feature type="region of interest" description="Disordered" evidence="1">
    <location>
        <begin position="1"/>
        <end position="24"/>
    </location>
</feature>
<dbReference type="EMBL" id="CAUYUJ010021904">
    <property type="protein sequence ID" value="CAK0907661.1"/>
    <property type="molecule type" value="Genomic_DNA"/>
</dbReference>
<keyword evidence="3" id="KW-1185">Reference proteome</keyword>
<feature type="non-terminal residue" evidence="2">
    <location>
        <position position="176"/>
    </location>
</feature>
<evidence type="ECO:0000313" key="3">
    <source>
        <dbReference type="Proteomes" id="UP001189429"/>
    </source>
</evidence>
<sequence>MPAHIPGAPHRPPGSSSCPVPGPASDELAALGARLAACEARVGAPAAGSAQAPAGGLAAAVAELTRQVDAVFKQDQRLADFEQNIATLDQISGADRGAGPRALLHGGVKQSYVAQHAGQLREFARCLKEVESLERYIAPPPSLELPRHEQELRRIEAGRRGARRPWGWHEVGGAPA</sequence>
<evidence type="ECO:0000313" key="2">
    <source>
        <dbReference type="EMBL" id="CAK0907661.1"/>
    </source>
</evidence>
<feature type="compositionally biased region" description="Low complexity" evidence="1">
    <location>
        <begin position="13"/>
        <end position="24"/>
    </location>
</feature>
<protein>
    <submittedName>
        <fullName evidence="2">Uncharacterized protein</fullName>
    </submittedName>
</protein>
<proteinExistence type="predicted"/>
<evidence type="ECO:0000256" key="1">
    <source>
        <dbReference type="SAM" id="MobiDB-lite"/>
    </source>
</evidence>
<dbReference type="Proteomes" id="UP001189429">
    <property type="component" value="Unassembled WGS sequence"/>
</dbReference>
<gene>
    <name evidence="2" type="ORF">PCOR1329_LOCUS82620</name>
</gene>
<accession>A0ABN9Y528</accession>